<dbReference type="PROSITE" id="PS50995">
    <property type="entry name" value="HTH_MARR_2"/>
    <property type="match status" value="1"/>
</dbReference>
<dbReference type="PRINTS" id="PR00598">
    <property type="entry name" value="HTHMARR"/>
</dbReference>
<dbReference type="SUPFAM" id="SSF46785">
    <property type="entry name" value="Winged helix' DNA-binding domain"/>
    <property type="match status" value="1"/>
</dbReference>
<dbReference type="InterPro" id="IPR036388">
    <property type="entry name" value="WH-like_DNA-bd_sf"/>
</dbReference>
<dbReference type="InterPro" id="IPR036390">
    <property type="entry name" value="WH_DNA-bd_sf"/>
</dbReference>
<dbReference type="PANTHER" id="PTHR33164:SF43">
    <property type="entry name" value="HTH-TYPE TRANSCRIPTIONAL REPRESSOR YETL"/>
    <property type="match status" value="1"/>
</dbReference>
<gene>
    <name evidence="2" type="ORF">J2T07_001917</name>
</gene>
<dbReference type="Proteomes" id="UP001237737">
    <property type="component" value="Unassembled WGS sequence"/>
</dbReference>
<dbReference type="Gene3D" id="1.10.10.10">
    <property type="entry name" value="Winged helix-like DNA-binding domain superfamily/Winged helix DNA-binding domain"/>
    <property type="match status" value="1"/>
</dbReference>
<dbReference type="PANTHER" id="PTHR33164">
    <property type="entry name" value="TRANSCRIPTIONAL REGULATOR, MARR FAMILY"/>
    <property type="match status" value="1"/>
</dbReference>
<comment type="caution">
    <text evidence="2">The sequence shown here is derived from an EMBL/GenBank/DDBJ whole genome shotgun (WGS) entry which is preliminary data.</text>
</comment>
<evidence type="ECO:0000259" key="1">
    <source>
        <dbReference type="PROSITE" id="PS50995"/>
    </source>
</evidence>
<dbReference type="SMART" id="SM00347">
    <property type="entry name" value="HTH_MARR"/>
    <property type="match status" value="1"/>
</dbReference>
<dbReference type="InterPro" id="IPR039422">
    <property type="entry name" value="MarR/SlyA-like"/>
</dbReference>
<keyword evidence="3" id="KW-1185">Reference proteome</keyword>
<reference evidence="2 3" key="1">
    <citation type="submission" date="2023-07" db="EMBL/GenBank/DDBJ databases">
        <title>Sorghum-associated microbial communities from plants grown in Nebraska, USA.</title>
        <authorList>
            <person name="Schachtman D."/>
        </authorList>
    </citation>
    <scope>NUCLEOTIDE SEQUENCE [LARGE SCALE GENOMIC DNA]</scope>
    <source>
        <strain evidence="2 3">CC60</strain>
    </source>
</reference>
<proteinExistence type="predicted"/>
<keyword evidence="2" id="KW-0238">DNA-binding</keyword>
<name>A0ABT9SXK6_9GAMM</name>
<sequence>MSTEKPAPRSGLDWIGYNLKITQHRLRQRLDAELARLGITAPQNAVLLAVAGNPRISNAELARAAFVTPQTMQGILVNLERGGLIVRNPHPEHGRVIMTELTAAGHKAAADGAKAADAVERQMLSTLSTQEARLLRELLKRCAAALDDEPSDRGPMIK</sequence>
<accession>A0ABT9SXK6</accession>
<evidence type="ECO:0000313" key="3">
    <source>
        <dbReference type="Proteomes" id="UP001237737"/>
    </source>
</evidence>
<dbReference type="Pfam" id="PF12802">
    <property type="entry name" value="MarR_2"/>
    <property type="match status" value="1"/>
</dbReference>
<feature type="domain" description="HTH marR-type" evidence="1">
    <location>
        <begin position="12"/>
        <end position="144"/>
    </location>
</feature>
<dbReference type="EMBL" id="JAUSSK010000002">
    <property type="protein sequence ID" value="MDQ0009740.1"/>
    <property type="molecule type" value="Genomic_DNA"/>
</dbReference>
<dbReference type="InterPro" id="IPR000835">
    <property type="entry name" value="HTH_MarR-typ"/>
</dbReference>
<organism evidence="2 3">
    <name type="scientific">Luteibacter jiangsuensis</name>
    <dbReference type="NCBI Taxonomy" id="637577"/>
    <lineage>
        <taxon>Bacteria</taxon>
        <taxon>Pseudomonadati</taxon>
        <taxon>Pseudomonadota</taxon>
        <taxon>Gammaproteobacteria</taxon>
        <taxon>Lysobacterales</taxon>
        <taxon>Rhodanobacteraceae</taxon>
        <taxon>Luteibacter</taxon>
    </lineage>
</organism>
<protein>
    <submittedName>
        <fullName evidence="2">DNA-binding MarR family transcriptional regulator</fullName>
    </submittedName>
</protein>
<evidence type="ECO:0000313" key="2">
    <source>
        <dbReference type="EMBL" id="MDQ0009740.1"/>
    </source>
</evidence>
<dbReference type="GO" id="GO:0003677">
    <property type="term" value="F:DNA binding"/>
    <property type="evidence" value="ECO:0007669"/>
    <property type="project" value="UniProtKB-KW"/>
</dbReference>
<dbReference type="RefSeq" id="WP_306849336.1">
    <property type="nucleotide sequence ID" value="NZ_JAUSSK010000002.1"/>
</dbReference>